<proteinExistence type="predicted"/>
<dbReference type="RefSeq" id="WP_249307856.1">
    <property type="nucleotide sequence ID" value="NZ_JACRSZ010000006.1"/>
</dbReference>
<organism evidence="1 2">
    <name type="scientific">Jingyaoa shaoxingensis</name>
    <dbReference type="NCBI Taxonomy" id="2763671"/>
    <lineage>
        <taxon>Bacteria</taxon>
        <taxon>Bacillati</taxon>
        <taxon>Bacillota</taxon>
        <taxon>Clostridia</taxon>
        <taxon>Lachnospirales</taxon>
        <taxon>Lachnospiraceae</taxon>
        <taxon>Jingyaoa</taxon>
    </lineage>
</organism>
<dbReference type="EMBL" id="JACRSZ010000006">
    <property type="protein sequence ID" value="MBC8572827.1"/>
    <property type="molecule type" value="Genomic_DNA"/>
</dbReference>
<name>A0ABR7N8V2_9FIRM</name>
<dbReference type="Proteomes" id="UP000657421">
    <property type="component" value="Unassembled WGS sequence"/>
</dbReference>
<reference evidence="1 2" key="1">
    <citation type="submission" date="2020-08" db="EMBL/GenBank/DDBJ databases">
        <title>Genome public.</title>
        <authorList>
            <person name="Liu C."/>
            <person name="Sun Q."/>
        </authorList>
    </citation>
    <scope>NUCLEOTIDE SEQUENCE [LARGE SCALE GENOMIC DNA]</scope>
    <source>
        <strain evidence="1 2">NSJ-46</strain>
    </source>
</reference>
<protein>
    <recommendedName>
        <fullName evidence="3">SipW-cognate class signal peptide</fullName>
    </recommendedName>
</protein>
<evidence type="ECO:0000313" key="2">
    <source>
        <dbReference type="Proteomes" id="UP000657421"/>
    </source>
</evidence>
<comment type="caution">
    <text evidence="1">The sequence shown here is derived from an EMBL/GenBank/DDBJ whole genome shotgun (WGS) entry which is preliminary data.</text>
</comment>
<evidence type="ECO:0000313" key="1">
    <source>
        <dbReference type="EMBL" id="MBC8572827.1"/>
    </source>
</evidence>
<accession>A0ABR7N8V2</accession>
<gene>
    <name evidence="1" type="ORF">H8716_07005</name>
</gene>
<evidence type="ECO:0008006" key="3">
    <source>
        <dbReference type="Google" id="ProtNLM"/>
    </source>
</evidence>
<keyword evidence="2" id="KW-1185">Reference proteome</keyword>
<sequence length="311" mass="33227">MIESKSVKALKKQLAAAIAMVCVAAVALGSSTYAWFVTNTKVTAGTAEVSATTANTLLIKNEDSEWATTYTFTDENKNFVPVSTIGKKSTDAFDFFVQNDWAKDTDDKITVNKVSAATGDEYWTKDFEIKASQACKLYLDTETAFNVTGTNNTMNKVLRLALVVSNSEGVWKKTVFYQIDPVTNTTGSYNTTLTALSADGINKAVSGMTKAETTDTFGTPTADSIVSAASKALTGDNKALATPDPANGLSATVGQADELYNFTKNNEVVKIKAYIWMEGCDYDCNNSTVNEITGTTNKITATLGFCAGSAQ</sequence>